<dbReference type="EMBL" id="GBRH01273600">
    <property type="protein sequence ID" value="JAD24295.1"/>
    <property type="molecule type" value="Transcribed_RNA"/>
</dbReference>
<evidence type="ECO:0000313" key="1">
    <source>
        <dbReference type="EMBL" id="JAD24295.1"/>
    </source>
</evidence>
<name>A0A0A8YG93_ARUDO</name>
<reference evidence="1" key="1">
    <citation type="submission" date="2014-09" db="EMBL/GenBank/DDBJ databases">
        <authorList>
            <person name="Magalhaes I.L.F."/>
            <person name="Oliveira U."/>
            <person name="Santos F.R."/>
            <person name="Vidigal T.H.D.A."/>
            <person name="Brescovit A.D."/>
            <person name="Santos A.J."/>
        </authorList>
    </citation>
    <scope>NUCLEOTIDE SEQUENCE</scope>
    <source>
        <tissue evidence="1">Shoot tissue taken approximately 20 cm above the soil surface</tissue>
    </source>
</reference>
<proteinExistence type="predicted"/>
<dbReference type="AlphaFoldDB" id="A0A0A8YG93"/>
<accession>A0A0A8YG93</accession>
<sequence>MASHTMIAEFVAKFGSSTFSCALIFTMYKFECQTYNFVTLEALCLVFSFWMEDKQVCRRAIN</sequence>
<organism evidence="1">
    <name type="scientific">Arundo donax</name>
    <name type="common">Giant reed</name>
    <name type="synonym">Donax arundinaceus</name>
    <dbReference type="NCBI Taxonomy" id="35708"/>
    <lineage>
        <taxon>Eukaryota</taxon>
        <taxon>Viridiplantae</taxon>
        <taxon>Streptophyta</taxon>
        <taxon>Embryophyta</taxon>
        <taxon>Tracheophyta</taxon>
        <taxon>Spermatophyta</taxon>
        <taxon>Magnoliopsida</taxon>
        <taxon>Liliopsida</taxon>
        <taxon>Poales</taxon>
        <taxon>Poaceae</taxon>
        <taxon>PACMAD clade</taxon>
        <taxon>Arundinoideae</taxon>
        <taxon>Arundineae</taxon>
        <taxon>Arundo</taxon>
    </lineage>
</organism>
<protein>
    <submittedName>
        <fullName evidence="1">Uncharacterized protein</fullName>
    </submittedName>
</protein>
<reference evidence="1" key="2">
    <citation type="journal article" date="2015" name="Data Brief">
        <title>Shoot transcriptome of the giant reed, Arundo donax.</title>
        <authorList>
            <person name="Barrero R.A."/>
            <person name="Guerrero F.D."/>
            <person name="Moolhuijzen P."/>
            <person name="Goolsby J.A."/>
            <person name="Tidwell J."/>
            <person name="Bellgard S.E."/>
            <person name="Bellgard M.I."/>
        </authorList>
    </citation>
    <scope>NUCLEOTIDE SEQUENCE</scope>
    <source>
        <tissue evidence="1">Shoot tissue taken approximately 20 cm above the soil surface</tissue>
    </source>
</reference>